<dbReference type="NCBIfam" id="NF041681">
    <property type="entry name" value="HGxxPAAW"/>
    <property type="match status" value="1"/>
</dbReference>
<feature type="transmembrane region" description="Helical" evidence="1">
    <location>
        <begin position="32"/>
        <end position="55"/>
    </location>
</feature>
<keyword evidence="1" id="KW-0472">Membrane</keyword>
<keyword evidence="1" id="KW-0812">Transmembrane</keyword>
<gene>
    <name evidence="2" type="ORF">ACFPQ9_09095</name>
</gene>
<keyword evidence="1" id="KW-1133">Transmembrane helix</keyword>
<reference evidence="3" key="1">
    <citation type="journal article" date="2019" name="Int. J. Syst. Evol. Microbiol.">
        <title>The Global Catalogue of Microorganisms (GCM) 10K type strain sequencing project: providing services to taxonomists for standard genome sequencing and annotation.</title>
        <authorList>
            <consortium name="The Broad Institute Genomics Platform"/>
            <consortium name="The Broad Institute Genome Sequencing Center for Infectious Disease"/>
            <person name="Wu L."/>
            <person name="Ma J."/>
        </authorList>
    </citation>
    <scope>NUCLEOTIDE SEQUENCE [LARGE SCALE GENOMIC DNA]</scope>
    <source>
        <strain evidence="3">KCTC 42586</strain>
    </source>
</reference>
<dbReference type="RefSeq" id="WP_380849486.1">
    <property type="nucleotide sequence ID" value="NZ_JBHSKM010000004.1"/>
</dbReference>
<accession>A0ABW0CFC7</accession>
<comment type="caution">
    <text evidence="2">The sequence shown here is derived from an EMBL/GenBank/DDBJ whole genome shotgun (WGS) entry which is preliminary data.</text>
</comment>
<sequence>MSQYDEGHTVAGWTGTGIATVGSAVLGAGMCVVSAALIVGGLGILAASVLVTWALHLSGWGKPSGPRPRGQWPMGVRDRTVRDGHPDCWGCRLAGRGRPKTAAGPQVLPERVSEAVPEGVSEVVAVAGEAEPAVAEAGPAGR</sequence>
<dbReference type="EMBL" id="JBHSKM010000004">
    <property type="protein sequence ID" value="MFC5213982.1"/>
    <property type="molecule type" value="Genomic_DNA"/>
</dbReference>
<proteinExistence type="predicted"/>
<dbReference type="Proteomes" id="UP001596263">
    <property type="component" value="Unassembled WGS sequence"/>
</dbReference>
<evidence type="ECO:0000313" key="3">
    <source>
        <dbReference type="Proteomes" id="UP001596263"/>
    </source>
</evidence>
<evidence type="ECO:0000313" key="2">
    <source>
        <dbReference type="EMBL" id="MFC5213982.1"/>
    </source>
</evidence>
<organism evidence="2 3">
    <name type="scientific">Streptomyces coerulescens</name>
    <dbReference type="NCBI Taxonomy" id="29304"/>
    <lineage>
        <taxon>Bacteria</taxon>
        <taxon>Bacillati</taxon>
        <taxon>Actinomycetota</taxon>
        <taxon>Actinomycetes</taxon>
        <taxon>Kitasatosporales</taxon>
        <taxon>Streptomycetaceae</taxon>
        <taxon>Streptomyces</taxon>
    </lineage>
</organism>
<name>A0ABW0CFC7_STRCD</name>
<protein>
    <submittedName>
        <fullName evidence="2">HGxxPAAW family protein</fullName>
    </submittedName>
</protein>
<evidence type="ECO:0000256" key="1">
    <source>
        <dbReference type="SAM" id="Phobius"/>
    </source>
</evidence>
<keyword evidence="3" id="KW-1185">Reference proteome</keyword>